<gene>
    <name evidence="1" type="ORF">IAB07_03730</name>
</gene>
<reference evidence="1" key="2">
    <citation type="journal article" date="2021" name="PeerJ">
        <title>Extensive microbial diversity within the chicken gut microbiome revealed by metagenomics and culture.</title>
        <authorList>
            <person name="Gilroy R."/>
            <person name="Ravi A."/>
            <person name="Getino M."/>
            <person name="Pursley I."/>
            <person name="Horton D.L."/>
            <person name="Alikhan N.F."/>
            <person name="Baker D."/>
            <person name="Gharbi K."/>
            <person name="Hall N."/>
            <person name="Watson M."/>
            <person name="Adriaenssens E.M."/>
            <person name="Foster-Nyarko E."/>
            <person name="Jarju S."/>
            <person name="Secka A."/>
            <person name="Antonio M."/>
            <person name="Oren A."/>
            <person name="Chaudhuri R.R."/>
            <person name="La Ragione R."/>
            <person name="Hildebrand F."/>
            <person name="Pallen M.J."/>
        </authorList>
    </citation>
    <scope>NUCLEOTIDE SEQUENCE</scope>
    <source>
        <strain evidence="1">9366</strain>
    </source>
</reference>
<protein>
    <submittedName>
        <fullName evidence="1">Uncharacterized protein</fullName>
    </submittedName>
</protein>
<proteinExistence type="predicted"/>
<organism evidence="1 2">
    <name type="scientific">Candidatus Caccalectryoclostridium excrementigallinarum</name>
    <dbReference type="NCBI Taxonomy" id="2840710"/>
    <lineage>
        <taxon>Bacteria</taxon>
        <taxon>Bacillati</taxon>
        <taxon>Bacillota</taxon>
        <taxon>Clostridia</taxon>
        <taxon>Christensenellales</taxon>
        <taxon>Christensenellaceae</taxon>
        <taxon>Christensenellaceae incertae sedis</taxon>
        <taxon>Candidatus Caccalectryoclostridium</taxon>
    </lineage>
</organism>
<sequence>MRFSVKGNDLDMDCIIKFIAAGTGLTFLSPIPVTFKDDKIFDGLMAINEINKQLGIGSLDFDMETGGVLYNITNFFAGCTLDSDEIFMLLIHLPLEIVDKYNDKLLLLSLGAIDFQEFLNKIS</sequence>
<name>A0A9D1MM70_9FIRM</name>
<reference evidence="1" key="1">
    <citation type="submission" date="2020-10" db="EMBL/GenBank/DDBJ databases">
        <authorList>
            <person name="Gilroy R."/>
        </authorList>
    </citation>
    <scope>NUCLEOTIDE SEQUENCE</scope>
    <source>
        <strain evidence="1">9366</strain>
    </source>
</reference>
<comment type="caution">
    <text evidence="1">The sequence shown here is derived from an EMBL/GenBank/DDBJ whole genome shotgun (WGS) entry which is preliminary data.</text>
</comment>
<dbReference type="AlphaFoldDB" id="A0A9D1MM70"/>
<evidence type="ECO:0000313" key="2">
    <source>
        <dbReference type="Proteomes" id="UP000824145"/>
    </source>
</evidence>
<evidence type="ECO:0000313" key="1">
    <source>
        <dbReference type="EMBL" id="HIU62861.1"/>
    </source>
</evidence>
<dbReference type="Proteomes" id="UP000824145">
    <property type="component" value="Unassembled WGS sequence"/>
</dbReference>
<accession>A0A9D1MM70</accession>
<dbReference type="EMBL" id="DVNJ01000019">
    <property type="protein sequence ID" value="HIU62861.1"/>
    <property type="molecule type" value="Genomic_DNA"/>
</dbReference>